<proteinExistence type="predicted"/>
<dbReference type="KEGG" id="vhl:BME96_16555"/>
<organism evidence="1 2">
    <name type="scientific">Virgibacillus halodenitrificans</name>
    <name type="common">Bacillus halodenitrificans</name>
    <dbReference type="NCBI Taxonomy" id="1482"/>
    <lineage>
        <taxon>Bacteria</taxon>
        <taxon>Bacillati</taxon>
        <taxon>Bacillota</taxon>
        <taxon>Bacilli</taxon>
        <taxon>Bacillales</taxon>
        <taxon>Bacillaceae</taxon>
        <taxon>Virgibacillus</taxon>
    </lineage>
</organism>
<sequence>MSWFEWGVVFGCGGGSFGGGSLSYEWVGLSFECGSFSYEWVGLSFECGPLSYECLVSHLGARLSHMNG</sequence>
<protein>
    <submittedName>
        <fullName evidence="1">Uncharacterized protein</fullName>
    </submittedName>
</protein>
<dbReference type="Proteomes" id="UP000182945">
    <property type="component" value="Chromosome"/>
</dbReference>
<dbReference type="EMBL" id="CP017962">
    <property type="protein sequence ID" value="APC49699.1"/>
    <property type="molecule type" value="Genomic_DNA"/>
</dbReference>
<accession>A0AAC9J2U4</accession>
<dbReference type="AlphaFoldDB" id="A0AAC9J2U4"/>
<gene>
    <name evidence="1" type="ORF">BME96_16555</name>
</gene>
<reference evidence="1 2" key="1">
    <citation type="submission" date="2016-11" db="EMBL/GenBank/DDBJ databases">
        <title>Complete genome sequencing of Virgibacillus halodenitrificans PDB-F2.</title>
        <authorList>
            <person name="Sun Z."/>
            <person name="Zhou Y."/>
            <person name="Li H."/>
        </authorList>
    </citation>
    <scope>NUCLEOTIDE SEQUENCE [LARGE SCALE GENOMIC DNA]</scope>
    <source>
        <strain evidence="1 2">PDB-F2</strain>
    </source>
</reference>
<name>A0AAC9J2U4_VIRHA</name>
<evidence type="ECO:0000313" key="1">
    <source>
        <dbReference type="EMBL" id="APC49699.1"/>
    </source>
</evidence>
<evidence type="ECO:0000313" key="2">
    <source>
        <dbReference type="Proteomes" id="UP000182945"/>
    </source>
</evidence>